<dbReference type="GO" id="GO:0005783">
    <property type="term" value="C:endoplasmic reticulum"/>
    <property type="evidence" value="ECO:0007669"/>
    <property type="project" value="EnsemblPlants"/>
</dbReference>
<reference evidence="1" key="1">
    <citation type="journal article" date="2012" name="Nature">
        <title>The tomato genome sequence provides insights into fleshy fruit evolution.</title>
        <authorList>
            <consortium name="Tomato Genome Consortium"/>
        </authorList>
    </citation>
    <scope>NUCLEOTIDE SEQUENCE [LARGE SCALE GENOMIC DNA]</scope>
    <source>
        <strain evidence="1">cv. Heinz 1706</strain>
    </source>
</reference>
<evidence type="ECO:0000313" key="2">
    <source>
        <dbReference type="Proteomes" id="UP000004994"/>
    </source>
</evidence>
<dbReference type="SUPFAM" id="SSF51735">
    <property type="entry name" value="NAD(P)-binding Rossmann-fold domains"/>
    <property type="match status" value="1"/>
</dbReference>
<organism evidence="1">
    <name type="scientific">Solanum lycopersicum</name>
    <name type="common">Tomato</name>
    <name type="synonym">Lycopersicon esculentum</name>
    <dbReference type="NCBI Taxonomy" id="4081"/>
    <lineage>
        <taxon>Eukaryota</taxon>
        <taxon>Viridiplantae</taxon>
        <taxon>Streptophyta</taxon>
        <taxon>Embryophyta</taxon>
        <taxon>Tracheophyta</taxon>
        <taxon>Spermatophyta</taxon>
        <taxon>Magnoliopsida</taxon>
        <taxon>eudicotyledons</taxon>
        <taxon>Gunneridae</taxon>
        <taxon>Pentapetalae</taxon>
        <taxon>asterids</taxon>
        <taxon>lamiids</taxon>
        <taxon>Solanales</taxon>
        <taxon>Solanaceae</taxon>
        <taxon>Solanoideae</taxon>
        <taxon>Solaneae</taxon>
        <taxon>Solanum</taxon>
        <taxon>Solanum subgen. Lycopersicon</taxon>
    </lineage>
</organism>
<accession>A0A494G925</accession>
<dbReference type="STRING" id="4081.A0A494G925"/>
<dbReference type="PANTHER" id="PTHR48476:SF1">
    <property type="entry name" value="SHORT-CHAIN DEHYDROGENASE TIC 32, CHLOROPLASTIC-LIKE"/>
    <property type="match status" value="1"/>
</dbReference>
<dbReference type="Proteomes" id="UP000004994">
    <property type="component" value="Unassembled WGS sequence"/>
</dbReference>
<proteinExistence type="predicted"/>
<dbReference type="InterPro" id="IPR002347">
    <property type="entry name" value="SDR_fam"/>
</dbReference>
<keyword evidence="2" id="KW-1185">Reference proteome</keyword>
<dbReference type="InterPro" id="IPR036291">
    <property type="entry name" value="NAD(P)-bd_dom_sf"/>
</dbReference>
<name>A0A494G925_SOLLC</name>
<dbReference type="AlphaFoldDB" id="A0A494G925"/>
<dbReference type="InParanoid" id="A0A494G925"/>
<evidence type="ECO:0000313" key="1">
    <source>
        <dbReference type="EnsemblPlants" id="Solyc00g023250.2.1"/>
    </source>
</evidence>
<dbReference type="EnsemblPlants" id="Solyc00g023250.2.1">
    <property type="protein sequence ID" value="Solyc00g023250.2.1"/>
    <property type="gene ID" value="Solyc00g023250.2"/>
</dbReference>
<dbReference type="Pfam" id="PF00106">
    <property type="entry name" value="adh_short"/>
    <property type="match status" value="1"/>
</dbReference>
<protein>
    <submittedName>
        <fullName evidence="1">Uncharacterized protein</fullName>
    </submittedName>
</protein>
<dbReference type="Gene3D" id="3.40.50.720">
    <property type="entry name" value="NAD(P)-binding Rossmann-like Domain"/>
    <property type="match status" value="1"/>
</dbReference>
<sequence>MNNYCLNKQKGGTSGIGLEAARVLAMRGAHVIIAARNPKAANESKEMILQMNPNARVDYLQIDVSSIKSVRSFVDQFLALNVPLNILINNAGVMFCPFKLTEDGIESQFATNHIGHFLLTNLLLDKMKSTARESGVQGRIEEGVNITINSVHPGLVTTNLFRHSGFSMKVFRAMTFLFWKNIPQGAATTCYVALHPDLEGVTGKYFGDCNIVAPSKFATNNSLADKLWDFSVFLIDSISK</sequence>
<dbReference type="PANTHER" id="PTHR48476">
    <property type="entry name" value="SHORT-CHAIN DEHYDROGENASE TIC 32, CHLOROPLASTIC-LIKE"/>
    <property type="match status" value="1"/>
</dbReference>
<dbReference type="Gramene" id="Solyc00g023250.2.1">
    <property type="protein sequence ID" value="Solyc00g023250.2.1"/>
    <property type="gene ID" value="Solyc00g023250.2"/>
</dbReference>
<reference evidence="1" key="2">
    <citation type="submission" date="2019-04" db="UniProtKB">
        <authorList>
            <consortium name="EnsemblPlants"/>
        </authorList>
    </citation>
    <scope>IDENTIFICATION</scope>
    <source>
        <strain evidence="1">cv. Heinz 1706</strain>
    </source>
</reference>
<dbReference type="OMA" id="YFMDCRR"/>
<dbReference type="InterPro" id="IPR055280">
    <property type="entry name" value="TIC32"/>
</dbReference>
<dbReference type="GO" id="GO:0009860">
    <property type="term" value="P:pollen tube growth"/>
    <property type="evidence" value="ECO:0007669"/>
    <property type="project" value="EnsemblPlants"/>
</dbReference>